<keyword evidence="3" id="KW-1185">Reference proteome</keyword>
<comment type="caution">
    <text evidence="2">The sequence shown here is derived from an EMBL/GenBank/DDBJ whole genome shotgun (WGS) entry which is preliminary data.</text>
</comment>
<reference evidence="2" key="1">
    <citation type="journal article" date="2022" name="bioRxiv">
        <title>Sequencing and chromosome-scale assembly of the giantPleurodeles waltlgenome.</title>
        <authorList>
            <person name="Brown T."/>
            <person name="Elewa A."/>
            <person name="Iarovenko S."/>
            <person name="Subramanian E."/>
            <person name="Araus A.J."/>
            <person name="Petzold A."/>
            <person name="Susuki M."/>
            <person name="Suzuki K.-i.T."/>
            <person name="Hayashi T."/>
            <person name="Toyoda A."/>
            <person name="Oliveira C."/>
            <person name="Osipova E."/>
            <person name="Leigh N.D."/>
            <person name="Simon A."/>
            <person name="Yun M.H."/>
        </authorList>
    </citation>
    <scope>NUCLEOTIDE SEQUENCE</scope>
    <source>
        <strain evidence="2">20211129_DDA</strain>
        <tissue evidence="2">Liver</tissue>
    </source>
</reference>
<evidence type="ECO:0000256" key="1">
    <source>
        <dbReference type="SAM" id="MobiDB-lite"/>
    </source>
</evidence>
<protein>
    <submittedName>
        <fullName evidence="2">Uncharacterized protein</fullName>
    </submittedName>
</protein>
<sequence>MDATKSLKSILEVKLGAVTVDVSLLRADLWKVRDNVTMDETQIHGLQAGTKRLEDQVQVQRQRCIFEEVKKALRAKDITYDAFSSQVAVGGGWQVLKCVARRPWFPGEEKISQDQGNRTASALEEPPGW</sequence>
<feature type="region of interest" description="Disordered" evidence="1">
    <location>
        <begin position="109"/>
        <end position="129"/>
    </location>
</feature>
<evidence type="ECO:0000313" key="3">
    <source>
        <dbReference type="Proteomes" id="UP001066276"/>
    </source>
</evidence>
<accession>A0AAV7VRR1</accession>
<proteinExistence type="predicted"/>
<dbReference type="EMBL" id="JANPWB010000003">
    <property type="protein sequence ID" value="KAJ1203018.1"/>
    <property type="molecule type" value="Genomic_DNA"/>
</dbReference>
<organism evidence="2 3">
    <name type="scientific">Pleurodeles waltl</name>
    <name type="common">Iberian ribbed newt</name>
    <dbReference type="NCBI Taxonomy" id="8319"/>
    <lineage>
        <taxon>Eukaryota</taxon>
        <taxon>Metazoa</taxon>
        <taxon>Chordata</taxon>
        <taxon>Craniata</taxon>
        <taxon>Vertebrata</taxon>
        <taxon>Euteleostomi</taxon>
        <taxon>Amphibia</taxon>
        <taxon>Batrachia</taxon>
        <taxon>Caudata</taxon>
        <taxon>Salamandroidea</taxon>
        <taxon>Salamandridae</taxon>
        <taxon>Pleurodelinae</taxon>
        <taxon>Pleurodeles</taxon>
    </lineage>
</organism>
<dbReference type="AlphaFoldDB" id="A0AAV7VRR1"/>
<name>A0AAV7VRR1_PLEWA</name>
<gene>
    <name evidence="2" type="ORF">NDU88_006813</name>
</gene>
<evidence type="ECO:0000313" key="2">
    <source>
        <dbReference type="EMBL" id="KAJ1203018.1"/>
    </source>
</evidence>
<dbReference type="Proteomes" id="UP001066276">
    <property type="component" value="Chromosome 2_1"/>
</dbReference>